<reference evidence="2" key="1">
    <citation type="submission" date="2022-11" db="UniProtKB">
        <authorList>
            <consortium name="WormBaseParasite"/>
        </authorList>
    </citation>
    <scope>IDENTIFICATION</scope>
</reference>
<dbReference type="WBParaSite" id="nRc.2.0.1.t25720-RA">
    <property type="protein sequence ID" value="nRc.2.0.1.t25720-RA"/>
    <property type="gene ID" value="nRc.2.0.1.g25720"/>
</dbReference>
<name>A0A915JHV5_ROMCU</name>
<protein>
    <submittedName>
        <fullName evidence="2">Uncharacterized protein</fullName>
    </submittedName>
</protein>
<proteinExistence type="predicted"/>
<evidence type="ECO:0000313" key="2">
    <source>
        <dbReference type="WBParaSite" id="nRc.2.0.1.t25720-RA"/>
    </source>
</evidence>
<evidence type="ECO:0000313" key="1">
    <source>
        <dbReference type="Proteomes" id="UP000887565"/>
    </source>
</evidence>
<sequence length="62" mass="6818">MLGVCTEVCSPSNEQKYEPGLSEKLLKSGLNKVKGVGDQEIQGSRCLDAQDMILLLDLNNFF</sequence>
<dbReference type="Proteomes" id="UP000887565">
    <property type="component" value="Unplaced"/>
</dbReference>
<accession>A0A915JHV5</accession>
<organism evidence="1 2">
    <name type="scientific">Romanomermis culicivorax</name>
    <name type="common">Nematode worm</name>
    <dbReference type="NCBI Taxonomy" id="13658"/>
    <lineage>
        <taxon>Eukaryota</taxon>
        <taxon>Metazoa</taxon>
        <taxon>Ecdysozoa</taxon>
        <taxon>Nematoda</taxon>
        <taxon>Enoplea</taxon>
        <taxon>Dorylaimia</taxon>
        <taxon>Mermithida</taxon>
        <taxon>Mermithoidea</taxon>
        <taxon>Mermithidae</taxon>
        <taxon>Romanomermis</taxon>
    </lineage>
</organism>
<keyword evidence="1" id="KW-1185">Reference proteome</keyword>
<dbReference type="AlphaFoldDB" id="A0A915JHV5"/>